<organism evidence="1 2">
    <name type="scientific">Bodo saltans</name>
    <name type="common">Flagellated protozoan</name>
    <dbReference type="NCBI Taxonomy" id="75058"/>
    <lineage>
        <taxon>Eukaryota</taxon>
        <taxon>Discoba</taxon>
        <taxon>Euglenozoa</taxon>
        <taxon>Kinetoplastea</taxon>
        <taxon>Metakinetoplastina</taxon>
        <taxon>Eubodonida</taxon>
        <taxon>Bodonidae</taxon>
        <taxon>Bodo</taxon>
    </lineage>
</organism>
<proteinExistence type="predicted"/>
<accession>A0A0S4J8T3</accession>
<dbReference type="Proteomes" id="UP000051952">
    <property type="component" value="Unassembled WGS sequence"/>
</dbReference>
<dbReference type="AlphaFoldDB" id="A0A0S4J8T3"/>
<protein>
    <submittedName>
        <fullName evidence="1">Uncharacterized protein</fullName>
    </submittedName>
</protein>
<dbReference type="EMBL" id="CYKH01001592">
    <property type="protein sequence ID" value="CUG87805.1"/>
    <property type="molecule type" value="Genomic_DNA"/>
</dbReference>
<gene>
    <name evidence="1" type="ORF">BSAL_12100</name>
</gene>
<sequence>MPILAIGWMEAASGLTSAHASPQQNIRVCVSCDACAMGALRVTTLCVWCTHTLMIFAFAKICNCQQVMAMLYNHTNIPRSNYCCTHAHHIFEKKNMDLKIEEKWCSVNECSPKFCPASHFQFCVGPL</sequence>
<reference evidence="2" key="1">
    <citation type="submission" date="2015-09" db="EMBL/GenBank/DDBJ databases">
        <authorList>
            <consortium name="Pathogen Informatics"/>
        </authorList>
    </citation>
    <scope>NUCLEOTIDE SEQUENCE [LARGE SCALE GENOMIC DNA]</scope>
    <source>
        <strain evidence="2">Lake Konstanz</strain>
    </source>
</reference>
<dbReference type="VEuPathDB" id="TriTrypDB:BSAL_12100"/>
<keyword evidence="2" id="KW-1185">Reference proteome</keyword>
<name>A0A0S4J8T3_BODSA</name>
<evidence type="ECO:0000313" key="2">
    <source>
        <dbReference type="Proteomes" id="UP000051952"/>
    </source>
</evidence>
<evidence type="ECO:0000313" key="1">
    <source>
        <dbReference type="EMBL" id="CUG87805.1"/>
    </source>
</evidence>